<evidence type="ECO:0000256" key="2">
    <source>
        <dbReference type="ARBA" id="ARBA00023015"/>
    </source>
</evidence>
<keyword evidence="4" id="KW-0804">Transcription</keyword>
<evidence type="ECO:0000256" key="1">
    <source>
        <dbReference type="ARBA" id="ARBA00022553"/>
    </source>
</evidence>
<dbReference type="Gene3D" id="3.40.50.2300">
    <property type="match status" value="1"/>
</dbReference>
<dbReference type="PANTHER" id="PTHR43214:SF41">
    <property type="entry name" value="NITRATE_NITRITE RESPONSE REGULATOR PROTEIN NARP"/>
    <property type="match status" value="1"/>
</dbReference>
<dbReference type="PROSITE" id="PS50043">
    <property type="entry name" value="HTH_LUXR_2"/>
    <property type="match status" value="1"/>
</dbReference>
<dbReference type="InterPro" id="IPR039420">
    <property type="entry name" value="WalR-like"/>
</dbReference>
<gene>
    <name evidence="8" type="ORF">KK2020170_11700</name>
</gene>
<feature type="domain" description="Response regulatory" evidence="7">
    <location>
        <begin position="2"/>
        <end position="118"/>
    </location>
</feature>
<dbReference type="SUPFAM" id="SSF46894">
    <property type="entry name" value="C-terminal effector domain of the bipartite response regulators"/>
    <property type="match status" value="1"/>
</dbReference>
<feature type="domain" description="HTH luxR-type" evidence="6">
    <location>
        <begin position="149"/>
        <end position="214"/>
    </location>
</feature>
<dbReference type="EMBL" id="AP024749">
    <property type="protein sequence ID" value="BCY28302.1"/>
    <property type="molecule type" value="Genomic_DNA"/>
</dbReference>
<dbReference type="InterPro" id="IPR001789">
    <property type="entry name" value="Sig_transdc_resp-reg_receiver"/>
</dbReference>
<evidence type="ECO:0000256" key="5">
    <source>
        <dbReference type="PROSITE-ProRule" id="PRU00169"/>
    </source>
</evidence>
<reference evidence="8 9" key="1">
    <citation type="submission" date="2021-06" db="EMBL/GenBank/DDBJ databases">
        <title>Whole genome sequences of Flavobacterium sp. KK2020170 and assembly.</title>
        <authorList>
            <person name="Kitahara K."/>
            <person name="Miyoshi S."/>
            <person name="Uesaka K."/>
        </authorList>
    </citation>
    <scope>NUCLEOTIDE SEQUENCE [LARGE SCALE GENOMIC DNA]</scope>
    <source>
        <strain evidence="8 9">KK2020170</strain>
    </source>
</reference>
<dbReference type="Proteomes" id="UP000825258">
    <property type="component" value="Chromosome"/>
</dbReference>
<dbReference type="InterPro" id="IPR011006">
    <property type="entry name" value="CheY-like_superfamily"/>
</dbReference>
<dbReference type="PANTHER" id="PTHR43214">
    <property type="entry name" value="TWO-COMPONENT RESPONSE REGULATOR"/>
    <property type="match status" value="1"/>
</dbReference>
<evidence type="ECO:0000313" key="9">
    <source>
        <dbReference type="Proteomes" id="UP000825258"/>
    </source>
</evidence>
<keyword evidence="3 8" id="KW-0238">DNA-binding</keyword>
<dbReference type="RefSeq" id="WP_221259906.1">
    <property type="nucleotide sequence ID" value="NZ_AP024749.1"/>
</dbReference>
<keyword evidence="9" id="KW-1185">Reference proteome</keyword>
<dbReference type="SMART" id="SM00421">
    <property type="entry name" value="HTH_LUXR"/>
    <property type="match status" value="1"/>
</dbReference>
<protein>
    <submittedName>
        <fullName evidence="8">DNA-binding response regulator</fullName>
    </submittedName>
</protein>
<name>A0ABM7S6J7_9FLAO</name>
<evidence type="ECO:0000259" key="6">
    <source>
        <dbReference type="PROSITE" id="PS50043"/>
    </source>
</evidence>
<dbReference type="Pfam" id="PF00072">
    <property type="entry name" value="Response_reg"/>
    <property type="match status" value="1"/>
</dbReference>
<dbReference type="CDD" id="cd06170">
    <property type="entry name" value="LuxR_C_like"/>
    <property type="match status" value="1"/>
</dbReference>
<dbReference type="InterPro" id="IPR058245">
    <property type="entry name" value="NreC/VraR/RcsB-like_REC"/>
</dbReference>
<dbReference type="InterPro" id="IPR016032">
    <property type="entry name" value="Sig_transdc_resp-reg_C-effctor"/>
</dbReference>
<dbReference type="GO" id="GO:0003677">
    <property type="term" value="F:DNA binding"/>
    <property type="evidence" value="ECO:0007669"/>
    <property type="project" value="UniProtKB-KW"/>
</dbReference>
<dbReference type="PROSITE" id="PS50110">
    <property type="entry name" value="RESPONSE_REGULATORY"/>
    <property type="match status" value="1"/>
</dbReference>
<sequence>MNIAIVDDHQLFRKSLALLVNSFEGINVAYQAENGKEFLEKLATNPIDLVLLDIQMPEMDGFETSKILREKYPDLYIIIISQLTTKESIHKVMELGAHGFFTKNSNPEQLEEAIKSVRDKGYYFGNELGSILREALLWEKSANQSTTEYMNPDVSFTAREIDIIKLAAKEYSSREIADELNIAQRTVETHRRHLMEKTESKNIIGVVVYALKYNLVKLNEI</sequence>
<keyword evidence="1 5" id="KW-0597">Phosphoprotein</keyword>
<dbReference type="SMART" id="SM00448">
    <property type="entry name" value="REC"/>
    <property type="match status" value="1"/>
</dbReference>
<organism evidence="8 9">
    <name type="scientific">Flavobacterium okayamense</name>
    <dbReference type="NCBI Taxonomy" id="2830782"/>
    <lineage>
        <taxon>Bacteria</taxon>
        <taxon>Pseudomonadati</taxon>
        <taxon>Bacteroidota</taxon>
        <taxon>Flavobacteriia</taxon>
        <taxon>Flavobacteriales</taxon>
        <taxon>Flavobacteriaceae</taxon>
        <taxon>Flavobacterium</taxon>
    </lineage>
</organism>
<evidence type="ECO:0000259" key="7">
    <source>
        <dbReference type="PROSITE" id="PS50110"/>
    </source>
</evidence>
<keyword evidence="2" id="KW-0805">Transcription regulation</keyword>
<dbReference type="Pfam" id="PF00196">
    <property type="entry name" value="GerE"/>
    <property type="match status" value="1"/>
</dbReference>
<dbReference type="PRINTS" id="PR00038">
    <property type="entry name" value="HTHLUXR"/>
</dbReference>
<evidence type="ECO:0000256" key="3">
    <source>
        <dbReference type="ARBA" id="ARBA00023125"/>
    </source>
</evidence>
<evidence type="ECO:0000313" key="8">
    <source>
        <dbReference type="EMBL" id="BCY28302.1"/>
    </source>
</evidence>
<proteinExistence type="predicted"/>
<dbReference type="SUPFAM" id="SSF52172">
    <property type="entry name" value="CheY-like"/>
    <property type="match status" value="1"/>
</dbReference>
<accession>A0ABM7S6J7</accession>
<feature type="modified residue" description="4-aspartylphosphate" evidence="5">
    <location>
        <position position="53"/>
    </location>
</feature>
<dbReference type="CDD" id="cd17535">
    <property type="entry name" value="REC_NarL-like"/>
    <property type="match status" value="1"/>
</dbReference>
<evidence type="ECO:0000256" key="4">
    <source>
        <dbReference type="ARBA" id="ARBA00023163"/>
    </source>
</evidence>
<dbReference type="InterPro" id="IPR000792">
    <property type="entry name" value="Tscrpt_reg_LuxR_C"/>
</dbReference>